<evidence type="ECO:0000256" key="1">
    <source>
        <dbReference type="SAM" id="MobiDB-lite"/>
    </source>
</evidence>
<name>A0A7V0T550_UNCW3</name>
<proteinExistence type="predicted"/>
<accession>A0A7V0T550</accession>
<dbReference type="Proteomes" id="UP000885672">
    <property type="component" value="Unassembled WGS sequence"/>
</dbReference>
<reference evidence="2" key="1">
    <citation type="journal article" date="2020" name="mSystems">
        <title>Genome- and Community-Level Interaction Insights into Carbon Utilization and Element Cycling Functions of Hydrothermarchaeota in Hydrothermal Sediment.</title>
        <authorList>
            <person name="Zhou Z."/>
            <person name="Liu Y."/>
            <person name="Xu W."/>
            <person name="Pan J."/>
            <person name="Luo Z.H."/>
            <person name="Li M."/>
        </authorList>
    </citation>
    <scope>NUCLEOTIDE SEQUENCE [LARGE SCALE GENOMIC DNA]</scope>
    <source>
        <strain evidence="2">SpSt-1182</strain>
    </source>
</reference>
<dbReference type="AlphaFoldDB" id="A0A7V0T550"/>
<comment type="caution">
    <text evidence="2">The sequence shown here is derived from an EMBL/GenBank/DDBJ whole genome shotgun (WGS) entry which is preliminary data.</text>
</comment>
<dbReference type="EMBL" id="DSBX01000140">
    <property type="protein sequence ID" value="HDQ99369.1"/>
    <property type="molecule type" value="Genomic_DNA"/>
</dbReference>
<sequence>MKKQWQDPEFRKLMSRDHPTGPFSERRRKQLSRRMKKLWQDPVYRAKITRLYRETNPSIWHEPELAIAEKWAERTVRHSIKNPRWKVIDAARHMMLEIDEAGLRPRSVGSCERVITEKRAKYLR</sequence>
<feature type="compositionally biased region" description="Basic and acidic residues" evidence="1">
    <location>
        <begin position="1"/>
        <end position="19"/>
    </location>
</feature>
<protein>
    <submittedName>
        <fullName evidence="2">Uncharacterized protein</fullName>
    </submittedName>
</protein>
<organism evidence="2">
    <name type="scientific">candidate division WOR-3 bacterium</name>
    <dbReference type="NCBI Taxonomy" id="2052148"/>
    <lineage>
        <taxon>Bacteria</taxon>
        <taxon>Bacteria division WOR-3</taxon>
    </lineage>
</organism>
<evidence type="ECO:0000313" key="2">
    <source>
        <dbReference type="EMBL" id="HDQ99369.1"/>
    </source>
</evidence>
<feature type="region of interest" description="Disordered" evidence="1">
    <location>
        <begin position="1"/>
        <end position="31"/>
    </location>
</feature>
<gene>
    <name evidence="2" type="ORF">ENN51_03675</name>
</gene>